<dbReference type="EMBL" id="FUXZ01000002">
    <property type="protein sequence ID" value="SKA60110.1"/>
    <property type="molecule type" value="Genomic_DNA"/>
</dbReference>
<proteinExistence type="predicted"/>
<name>A0A1T4V516_9FIRM</name>
<dbReference type="InterPro" id="IPR046702">
    <property type="entry name" value="DUF6572"/>
</dbReference>
<evidence type="ECO:0000313" key="2">
    <source>
        <dbReference type="Proteomes" id="UP000190814"/>
    </source>
</evidence>
<keyword evidence="2" id="KW-1185">Reference proteome</keyword>
<dbReference type="AlphaFoldDB" id="A0A1T4V516"/>
<gene>
    <name evidence="1" type="ORF">SAMN02745111_00180</name>
</gene>
<dbReference type="RefSeq" id="WP_078765072.1">
    <property type="nucleotide sequence ID" value="NZ_FUXZ01000002.1"/>
</dbReference>
<dbReference type="Pfam" id="PF20212">
    <property type="entry name" value="DUF6572"/>
    <property type="match status" value="1"/>
</dbReference>
<dbReference type="Proteomes" id="UP000190814">
    <property type="component" value="Unassembled WGS sequence"/>
</dbReference>
<accession>A0A1T4V516</accession>
<dbReference type="OrthoDB" id="2229810at2"/>
<organism evidence="1 2">
    <name type="scientific">Eubacterium uniforme</name>
    <dbReference type="NCBI Taxonomy" id="39495"/>
    <lineage>
        <taxon>Bacteria</taxon>
        <taxon>Bacillati</taxon>
        <taxon>Bacillota</taxon>
        <taxon>Clostridia</taxon>
        <taxon>Eubacteriales</taxon>
        <taxon>Eubacteriaceae</taxon>
        <taxon>Eubacterium</taxon>
    </lineage>
</organism>
<sequence length="114" mass="13297">MSVVDNKTVDGIALTYDKNGIVLLITDHLDWSDEYQHLMMLQEKINVYITFLEQKQYEKIYKGEEIAYGVIEIHFLHNLTVNAKKFLQSVQNQVAELGIKIQYSVSQEETDETR</sequence>
<dbReference type="STRING" id="39495.SAMN02745111_00180"/>
<reference evidence="1 2" key="1">
    <citation type="submission" date="2017-02" db="EMBL/GenBank/DDBJ databases">
        <authorList>
            <person name="Peterson S.W."/>
        </authorList>
    </citation>
    <scope>NUCLEOTIDE SEQUENCE [LARGE SCALE GENOMIC DNA]</scope>
    <source>
        <strain evidence="1 2">ATCC 35992</strain>
    </source>
</reference>
<evidence type="ECO:0000313" key="1">
    <source>
        <dbReference type="EMBL" id="SKA60110.1"/>
    </source>
</evidence>
<protein>
    <submittedName>
        <fullName evidence="1">Uncharacterized protein</fullName>
    </submittedName>
</protein>